<feature type="chain" id="PRO_5002778978" evidence="3">
    <location>
        <begin position="29"/>
        <end position="500"/>
    </location>
</feature>
<dbReference type="PROSITE" id="PS51782">
    <property type="entry name" value="LYSM"/>
    <property type="match status" value="1"/>
</dbReference>
<dbReference type="InterPro" id="IPR036779">
    <property type="entry name" value="LysM_dom_sf"/>
</dbReference>
<evidence type="ECO:0000313" key="6">
    <source>
        <dbReference type="Proteomes" id="UP000001695"/>
    </source>
</evidence>
<evidence type="ECO:0000313" key="5">
    <source>
        <dbReference type="EMBL" id="ACB96271.1"/>
    </source>
</evidence>
<dbReference type="EMBL" id="CP001016">
    <property type="protein sequence ID" value="ACB96271.1"/>
    <property type="molecule type" value="Genomic_DNA"/>
</dbReference>
<evidence type="ECO:0000256" key="2">
    <source>
        <dbReference type="SAM" id="MobiDB-lite"/>
    </source>
</evidence>
<dbReference type="PANTHER" id="PTHR21666:SF263">
    <property type="entry name" value="MUREIN HYDROLASE ACTIVATOR NLPD"/>
    <property type="match status" value="1"/>
</dbReference>
<feature type="signal peptide" evidence="3">
    <location>
        <begin position="1"/>
        <end position="28"/>
    </location>
</feature>
<dbReference type="STRING" id="395963.Bind_2699"/>
<dbReference type="SUPFAM" id="SSF51261">
    <property type="entry name" value="Duplicated hybrid motif"/>
    <property type="match status" value="1"/>
</dbReference>
<dbReference type="GO" id="GO:0004222">
    <property type="term" value="F:metalloendopeptidase activity"/>
    <property type="evidence" value="ECO:0007669"/>
    <property type="project" value="TreeGrafter"/>
</dbReference>
<dbReference type="CDD" id="cd12797">
    <property type="entry name" value="M23_peptidase"/>
    <property type="match status" value="1"/>
</dbReference>
<reference evidence="6" key="1">
    <citation type="submission" date="2008-03" db="EMBL/GenBank/DDBJ databases">
        <title>Complete sequence of chromosome of Beijerinckia indica subsp. indica ATCC 9039.</title>
        <authorList>
            <consortium name="US DOE Joint Genome Institute"/>
            <person name="Copeland A."/>
            <person name="Lucas S."/>
            <person name="Lapidus A."/>
            <person name="Glavina del Rio T."/>
            <person name="Dalin E."/>
            <person name="Tice H."/>
            <person name="Bruce D."/>
            <person name="Goodwin L."/>
            <person name="Pitluck S."/>
            <person name="LaButti K."/>
            <person name="Schmutz J."/>
            <person name="Larimer F."/>
            <person name="Land M."/>
            <person name="Hauser L."/>
            <person name="Kyrpides N."/>
            <person name="Mikhailova N."/>
            <person name="Dunfield P.F."/>
            <person name="Dedysh S.N."/>
            <person name="Liesack W."/>
            <person name="Saw J.H."/>
            <person name="Alam M."/>
            <person name="Chen Y."/>
            <person name="Murrell J.C."/>
            <person name="Richardson P."/>
        </authorList>
    </citation>
    <scope>NUCLEOTIDE SEQUENCE [LARGE SCALE GENOMIC DNA]</scope>
    <source>
        <strain evidence="6">ATCC 9039 / DSM 1715 / NCIMB 8712</strain>
    </source>
</reference>
<dbReference type="eggNOG" id="COG4942">
    <property type="taxonomic scope" value="Bacteria"/>
</dbReference>
<dbReference type="PANTHER" id="PTHR21666">
    <property type="entry name" value="PEPTIDASE-RELATED"/>
    <property type="match status" value="1"/>
</dbReference>
<evidence type="ECO:0000256" key="1">
    <source>
        <dbReference type="ARBA" id="ARBA00038420"/>
    </source>
</evidence>
<dbReference type="eggNOG" id="COG1388">
    <property type="taxonomic scope" value="Bacteria"/>
</dbReference>
<gene>
    <name evidence="5" type="ordered locus">Bind_2699</name>
</gene>
<sequence length="500" mass="51601">MRFSFSLRGSRAATSCLALRLALTGATAGLLAGCANSERLSDPFGNPFQSSANGTDSTPTGSLGSYQQSAPVTPVQRHALGQAIPQPAAPPVQTRSLTAATVPVAPSLPRGAGGAAGWTIEGGTPIAVRPGESASVLAQRYGVPTESLVRANGFGSAGEIQPGTRVVIPVYNAALAASSGAHLVQNTEQAVSRTATAAQNLPTRLPTIPKPTPIAQAEPVKLVRNVAQNTTKSVVAETNAVKGAARAKLVQGHAQEQAVVQHVQTAQATVKSQVKPEAIAKNVAKAEHLAKPEPIAKAEATVKATAGKLEHAQVETKKAVKTAALAPAREARIAESKPVEARAVEPKQTRSEVKQAEPVKSAEPVAVEPAREAANDSANPEFRWPARGRIIQSFKPGGNDGINIAVPEGTAVKAAEGGVVAYAGSELKGYGNLVLIRHPNGFVSAYANNGDLEVKRGETVKRGQTIAKSGQSGNVNSPQLHFELRKGATPVDPTQYLAGL</sequence>
<dbReference type="InterPro" id="IPR050570">
    <property type="entry name" value="Cell_wall_metabolism_enzyme"/>
</dbReference>
<dbReference type="InterPro" id="IPR011055">
    <property type="entry name" value="Dup_hybrid_motif"/>
</dbReference>
<feature type="domain" description="LysM" evidence="4">
    <location>
        <begin position="124"/>
        <end position="168"/>
    </location>
</feature>
<protein>
    <submittedName>
        <fullName evidence="5">Peptidase M23</fullName>
    </submittedName>
</protein>
<dbReference type="Proteomes" id="UP000001695">
    <property type="component" value="Chromosome"/>
</dbReference>
<dbReference type="PROSITE" id="PS51257">
    <property type="entry name" value="PROKAR_LIPOPROTEIN"/>
    <property type="match status" value="1"/>
</dbReference>
<dbReference type="Gene3D" id="3.10.350.10">
    <property type="entry name" value="LysM domain"/>
    <property type="match status" value="1"/>
</dbReference>
<dbReference type="SMART" id="SM00257">
    <property type="entry name" value="LysM"/>
    <property type="match status" value="1"/>
</dbReference>
<dbReference type="InterPro" id="IPR016047">
    <property type="entry name" value="M23ase_b-sheet_dom"/>
</dbReference>
<evidence type="ECO:0000259" key="4">
    <source>
        <dbReference type="PROSITE" id="PS51782"/>
    </source>
</evidence>
<feature type="region of interest" description="Disordered" evidence="2">
    <location>
        <begin position="45"/>
        <end position="72"/>
    </location>
</feature>
<dbReference type="InterPro" id="IPR018392">
    <property type="entry name" value="LysM"/>
</dbReference>
<dbReference type="CDD" id="cd00118">
    <property type="entry name" value="LysM"/>
    <property type="match status" value="1"/>
</dbReference>
<dbReference type="Gene3D" id="2.70.70.10">
    <property type="entry name" value="Glucose Permease (Domain IIA)"/>
    <property type="match status" value="1"/>
</dbReference>
<dbReference type="OrthoDB" id="9795421at2"/>
<evidence type="ECO:0000256" key="3">
    <source>
        <dbReference type="SAM" id="SignalP"/>
    </source>
</evidence>
<organism evidence="5 6">
    <name type="scientific">Beijerinckia indica subsp. indica (strain ATCC 9039 / DSM 1715 / NCIMB 8712)</name>
    <dbReference type="NCBI Taxonomy" id="395963"/>
    <lineage>
        <taxon>Bacteria</taxon>
        <taxon>Pseudomonadati</taxon>
        <taxon>Pseudomonadota</taxon>
        <taxon>Alphaproteobacteria</taxon>
        <taxon>Hyphomicrobiales</taxon>
        <taxon>Beijerinckiaceae</taxon>
        <taxon>Beijerinckia</taxon>
    </lineage>
</organism>
<dbReference type="Pfam" id="PF01476">
    <property type="entry name" value="LysM"/>
    <property type="match status" value="1"/>
</dbReference>
<dbReference type="AlphaFoldDB" id="B2IJF8"/>
<proteinExistence type="inferred from homology"/>
<reference evidence="5 6" key="2">
    <citation type="journal article" date="2010" name="J. Bacteriol.">
        <title>Complete genome sequence of Beijerinckia indica subsp. indica.</title>
        <authorList>
            <person name="Tamas I."/>
            <person name="Dedysh S.N."/>
            <person name="Liesack W."/>
            <person name="Stott M.B."/>
            <person name="Alam M."/>
            <person name="Murrell J.C."/>
            <person name="Dunfield P.F."/>
        </authorList>
    </citation>
    <scope>NUCLEOTIDE SEQUENCE [LARGE SCALE GENOMIC DNA]</scope>
    <source>
        <strain evidence="6">ATCC 9039 / DSM 1715 / NCIMB 8712</strain>
    </source>
</reference>
<comment type="similarity">
    <text evidence="1">Belongs to the E.coli NlpD/Haemophilus LppB family.</text>
</comment>
<feature type="region of interest" description="Disordered" evidence="2">
    <location>
        <begin position="337"/>
        <end position="380"/>
    </location>
</feature>
<dbReference type="HOGENOM" id="CLU_029425_0_0_5"/>
<dbReference type="Pfam" id="PF01551">
    <property type="entry name" value="Peptidase_M23"/>
    <property type="match status" value="1"/>
</dbReference>
<feature type="compositionally biased region" description="Basic and acidic residues" evidence="2">
    <location>
        <begin position="337"/>
        <end position="357"/>
    </location>
</feature>
<name>B2IJF8_BEII9</name>
<dbReference type="KEGG" id="bid:Bind_2699"/>
<accession>B2IJF8</accession>
<dbReference type="SUPFAM" id="SSF54106">
    <property type="entry name" value="LysM domain"/>
    <property type="match status" value="1"/>
</dbReference>
<keyword evidence="3" id="KW-0732">Signal</keyword>
<feature type="compositionally biased region" description="Polar residues" evidence="2">
    <location>
        <begin position="47"/>
        <end position="71"/>
    </location>
</feature>
<keyword evidence="6" id="KW-1185">Reference proteome</keyword>